<keyword evidence="4" id="KW-1185">Reference proteome</keyword>
<dbReference type="Gene3D" id="3.20.20.140">
    <property type="entry name" value="Metal-dependent hydrolases"/>
    <property type="match status" value="1"/>
</dbReference>
<dbReference type="KEGG" id="hhg:XM38_035050"/>
<dbReference type="EMBL" id="CP021983">
    <property type="protein sequence ID" value="ASC72547.1"/>
    <property type="molecule type" value="Genomic_DNA"/>
</dbReference>
<dbReference type="EC" id="3.5.4.28" evidence="3"/>
<dbReference type="GO" id="GO:0050270">
    <property type="term" value="F:S-adenosylhomocysteine deaminase activity"/>
    <property type="evidence" value="ECO:0007669"/>
    <property type="project" value="UniProtKB-EC"/>
</dbReference>
<evidence type="ECO:0000256" key="1">
    <source>
        <dbReference type="ARBA" id="ARBA00022801"/>
    </source>
</evidence>
<dbReference type="InterPro" id="IPR011059">
    <property type="entry name" value="Metal-dep_hydrolase_composite"/>
</dbReference>
<dbReference type="InterPro" id="IPR050287">
    <property type="entry name" value="MTA/SAH_deaminase"/>
</dbReference>
<name>A0A1Z3HQY6_9CYAN</name>
<gene>
    <name evidence="3" type="primary">mtaD</name>
    <name evidence="3" type="ORF">XM38_035050</name>
</gene>
<dbReference type="CDD" id="cd01298">
    <property type="entry name" value="ATZ_TRZ_like"/>
    <property type="match status" value="1"/>
</dbReference>
<feature type="domain" description="Amidohydrolase-related" evidence="2">
    <location>
        <begin position="56"/>
        <end position="424"/>
    </location>
</feature>
<dbReference type="AlphaFoldDB" id="A0A1Z3HQY6"/>
<dbReference type="Pfam" id="PF01979">
    <property type="entry name" value="Amidohydro_1"/>
    <property type="match status" value="1"/>
</dbReference>
<dbReference type="InterPro" id="IPR006680">
    <property type="entry name" value="Amidohydro-rel"/>
</dbReference>
<dbReference type="Proteomes" id="UP000191901">
    <property type="component" value="Chromosome"/>
</dbReference>
<dbReference type="SUPFAM" id="SSF51556">
    <property type="entry name" value="Metallo-dependent hydrolases"/>
    <property type="match status" value="1"/>
</dbReference>
<dbReference type="PANTHER" id="PTHR43794">
    <property type="entry name" value="AMINOHYDROLASE SSNA-RELATED"/>
    <property type="match status" value="1"/>
</dbReference>
<evidence type="ECO:0000313" key="4">
    <source>
        <dbReference type="Proteomes" id="UP000191901"/>
    </source>
</evidence>
<keyword evidence="1 3" id="KW-0378">Hydrolase</keyword>
<accession>A0A1Z3HQY6</accession>
<dbReference type="PANTHER" id="PTHR43794:SF11">
    <property type="entry name" value="AMIDOHYDROLASE-RELATED DOMAIN-CONTAINING PROTEIN"/>
    <property type="match status" value="1"/>
</dbReference>
<dbReference type="InterPro" id="IPR032466">
    <property type="entry name" value="Metal_Hydrolase"/>
</dbReference>
<dbReference type="Gene3D" id="2.30.40.10">
    <property type="entry name" value="Urease, subunit C, domain 1"/>
    <property type="match status" value="1"/>
</dbReference>
<proteinExistence type="predicted"/>
<dbReference type="STRING" id="1641165.XM38_05900"/>
<sequence length="470" mass="50450">MTDHFPSPIAIRNLILPTPRGYETTDLTMAQGRIMALGKHIPTAATWIDGTGKLGLPGLVNAHTHSPEMWYRGLIPPLPLELWLNILYQLPPLTPEQVYLSALWTAAETLLSGGTTVVDHLILTPGQELETIAAAVRAYRETGIRAFVGPLVQDRPFKEGVPGGTGVSAPGEVMDTKAVLALLQAAVDQFHCPAEGIYIMVAPTGFQQVSDALFEGCCALSERHQLRRHTHLLETKAQSLLAQEKYGGSAVAHLNELGFLGAQTSLAHGVWLQEDDWSILARTQSTVVHNPLSNLRLGSGIAPILAYRQAGVNVAIGCDGACSNDGQDLLEAVKLGALLHNTTTFEYRHWLTPYNAIDMAALGGAKGLAMADQLGTLAVGKQADLVLYDLNQASLLPHTDPLGLLVRGRPSQVVHSAWVSGRQVIAQGQLTTIDLTTLHQALRDQAPALIRPVATVEPALEAQYRAVMGL</sequence>
<dbReference type="RefSeq" id="WP_225889337.1">
    <property type="nucleotide sequence ID" value="NZ_CP021983.2"/>
</dbReference>
<dbReference type="SUPFAM" id="SSF51338">
    <property type="entry name" value="Composite domain of metallo-dependent hydrolases"/>
    <property type="match status" value="2"/>
</dbReference>
<evidence type="ECO:0000259" key="2">
    <source>
        <dbReference type="Pfam" id="PF01979"/>
    </source>
</evidence>
<protein>
    <submittedName>
        <fullName evidence="3">5-methylthioadenosine/S-adenosylhomocysteine deaminase</fullName>
        <ecNumber evidence="3">3.5.4.28</ecNumber>
    </submittedName>
</protein>
<reference evidence="3 4" key="1">
    <citation type="journal article" date="2016" name="Biochim. Biophys. Acta">
        <title>Characterization of red-shifted phycobilisomes isolated from the chlorophyll f-containing cyanobacterium Halomicronema hongdechloris.</title>
        <authorList>
            <person name="Li Y."/>
            <person name="Lin Y."/>
            <person name="Garvey C.J."/>
            <person name="Birch D."/>
            <person name="Corkery R.W."/>
            <person name="Loughlin P.C."/>
            <person name="Scheer H."/>
            <person name="Willows R.D."/>
            <person name="Chen M."/>
        </authorList>
    </citation>
    <scope>NUCLEOTIDE SEQUENCE [LARGE SCALE GENOMIC DNA]</scope>
    <source>
        <strain evidence="3 4">C2206</strain>
    </source>
</reference>
<organism evidence="3 4">
    <name type="scientific">Halomicronema hongdechloris C2206</name>
    <dbReference type="NCBI Taxonomy" id="1641165"/>
    <lineage>
        <taxon>Bacteria</taxon>
        <taxon>Bacillati</taxon>
        <taxon>Cyanobacteriota</taxon>
        <taxon>Cyanophyceae</taxon>
        <taxon>Nodosilineales</taxon>
        <taxon>Nodosilineaceae</taxon>
        <taxon>Halomicronema</taxon>
    </lineage>
</organism>
<evidence type="ECO:0000313" key="3">
    <source>
        <dbReference type="EMBL" id="ASC72547.1"/>
    </source>
</evidence>